<keyword evidence="2" id="KW-1185">Reference proteome</keyword>
<name>A0A8J3CWC7_9BACT</name>
<organism evidence="1 2">
    <name type="scientific">Mongoliitalea lutea</name>
    <dbReference type="NCBI Taxonomy" id="849756"/>
    <lineage>
        <taxon>Bacteria</taxon>
        <taxon>Pseudomonadati</taxon>
        <taxon>Bacteroidota</taxon>
        <taxon>Cytophagia</taxon>
        <taxon>Cytophagales</taxon>
        <taxon>Cyclobacteriaceae</taxon>
        <taxon>Mongoliitalea</taxon>
    </lineage>
</organism>
<evidence type="ECO:0000313" key="1">
    <source>
        <dbReference type="EMBL" id="GHB29108.1"/>
    </source>
</evidence>
<protein>
    <submittedName>
        <fullName evidence="1">Uncharacterized protein</fullName>
    </submittedName>
</protein>
<accession>A0A8J3CWC7</accession>
<comment type="caution">
    <text evidence="1">The sequence shown here is derived from an EMBL/GenBank/DDBJ whole genome shotgun (WGS) entry which is preliminary data.</text>
</comment>
<evidence type="ECO:0000313" key="2">
    <source>
        <dbReference type="Proteomes" id="UP000642809"/>
    </source>
</evidence>
<dbReference type="EMBL" id="BMYF01000003">
    <property type="protein sequence ID" value="GHB29108.1"/>
    <property type="molecule type" value="Genomic_DNA"/>
</dbReference>
<reference evidence="1" key="1">
    <citation type="journal article" date="2014" name="Int. J. Syst. Evol. Microbiol.">
        <title>Complete genome sequence of Corynebacterium casei LMG S-19264T (=DSM 44701T), isolated from a smear-ripened cheese.</title>
        <authorList>
            <consortium name="US DOE Joint Genome Institute (JGI-PGF)"/>
            <person name="Walter F."/>
            <person name="Albersmeier A."/>
            <person name="Kalinowski J."/>
            <person name="Ruckert C."/>
        </authorList>
    </citation>
    <scope>NUCLEOTIDE SEQUENCE</scope>
    <source>
        <strain evidence="1">KCTC 23224</strain>
    </source>
</reference>
<dbReference type="Proteomes" id="UP000642809">
    <property type="component" value="Unassembled WGS sequence"/>
</dbReference>
<reference evidence="1" key="2">
    <citation type="submission" date="2020-09" db="EMBL/GenBank/DDBJ databases">
        <authorList>
            <person name="Sun Q."/>
            <person name="Kim S."/>
        </authorList>
    </citation>
    <scope>NUCLEOTIDE SEQUENCE</scope>
    <source>
        <strain evidence="1">KCTC 23224</strain>
    </source>
</reference>
<sequence>MESAVSADFLDFGSSLLKPMRKNELILVNSQKINKASKLSDRTTPSMEAINMDKYP</sequence>
<gene>
    <name evidence="1" type="ORF">GCM10008106_07450</name>
</gene>
<dbReference type="AlphaFoldDB" id="A0A8J3CWC7"/>
<proteinExistence type="predicted"/>